<dbReference type="STRING" id="51028.A0A0N4UTI6"/>
<evidence type="ECO:0000313" key="9">
    <source>
        <dbReference type="WBParaSite" id="EVEC_0000059801-mRNA-1"/>
    </source>
</evidence>
<proteinExistence type="inferred from homology"/>
<sequence length="454" mass="52033">MLGVVWPNNHCAFPDFLDPRNNTQKWWIHEFEQFYDKYPFDGIWIDMNEPANFGTNEGHPWYFDDVDHPYPIKPLFCNFSGTYAKLDNPKYKTHNVYYYGNATAGYISDKTLCMLGRTNNGNEDLYNTKSLYGLYESRLTHLAHEQVIGKRGAIITRANFLGTGRYAGHWLGDNSATWGDLLTSIVGIQEYNIFGIPYIGADICGFHLNTTEELCLRWHQAGAFYTFSRNHNGKPYVRQDPAQWNTVAAAAKKALLFRYRYLPYVYSLHFEAHLNGGTVIRPVFFEFQNDPQTHKLGMQFMWGNAMMIIPVYEMGKTSVSGYLPSASKWYSLRDEDYGQQIIDGSNLSATWQQMIPVFARGGTIIPSQEPAQTTNVSRQNPLRLIVALPEIQPDSLAMAKGILYWDDGISLLTSNNYCKFEFTSVTKGALWSLIEVKSVLTVKFDFRIRMMFCC</sequence>
<feature type="domain" description="Glycoside hydrolase family 31 TIM barrel" evidence="5">
    <location>
        <begin position="4"/>
        <end position="268"/>
    </location>
</feature>
<dbReference type="SUPFAM" id="SSF51011">
    <property type="entry name" value="Glycosyl hydrolase domain"/>
    <property type="match status" value="1"/>
</dbReference>
<dbReference type="Pfam" id="PF21365">
    <property type="entry name" value="Glyco_hydro_31_3rd"/>
    <property type="match status" value="1"/>
</dbReference>
<evidence type="ECO:0000313" key="8">
    <source>
        <dbReference type="Proteomes" id="UP000274131"/>
    </source>
</evidence>
<evidence type="ECO:0000313" key="7">
    <source>
        <dbReference type="EMBL" id="VDD85258.1"/>
    </source>
</evidence>
<dbReference type="InterPro" id="IPR030458">
    <property type="entry name" value="Glyco_hydro_31_AS"/>
</dbReference>
<dbReference type="InterPro" id="IPR017853">
    <property type="entry name" value="GH"/>
</dbReference>
<evidence type="ECO:0000256" key="3">
    <source>
        <dbReference type="ARBA" id="ARBA00023295"/>
    </source>
</evidence>
<dbReference type="WBParaSite" id="EVEC_0000059801-mRNA-1">
    <property type="protein sequence ID" value="EVEC_0000059801-mRNA-1"/>
    <property type="gene ID" value="EVEC_0000059801"/>
</dbReference>
<keyword evidence="3 4" id="KW-0326">Glycosidase</keyword>
<feature type="domain" description="Glycosyl hydrolase family 31 C-terminal" evidence="6">
    <location>
        <begin position="276"/>
        <end position="365"/>
    </location>
</feature>
<evidence type="ECO:0000259" key="5">
    <source>
        <dbReference type="Pfam" id="PF01055"/>
    </source>
</evidence>
<organism evidence="9">
    <name type="scientific">Enterobius vermicularis</name>
    <name type="common">Human pinworm</name>
    <dbReference type="NCBI Taxonomy" id="51028"/>
    <lineage>
        <taxon>Eukaryota</taxon>
        <taxon>Metazoa</taxon>
        <taxon>Ecdysozoa</taxon>
        <taxon>Nematoda</taxon>
        <taxon>Chromadorea</taxon>
        <taxon>Rhabditida</taxon>
        <taxon>Spirurina</taxon>
        <taxon>Oxyuridomorpha</taxon>
        <taxon>Oxyuroidea</taxon>
        <taxon>Oxyuridae</taxon>
        <taxon>Enterobius</taxon>
    </lineage>
</organism>
<dbReference type="PROSITE" id="PS00129">
    <property type="entry name" value="GLYCOSYL_HYDROL_F31_1"/>
    <property type="match status" value="1"/>
</dbReference>
<dbReference type="Pfam" id="PF01055">
    <property type="entry name" value="Glyco_hydro_31_2nd"/>
    <property type="match status" value="1"/>
</dbReference>
<keyword evidence="2 4" id="KW-0378">Hydrolase</keyword>
<dbReference type="PANTHER" id="PTHR22762">
    <property type="entry name" value="ALPHA-GLUCOSIDASE"/>
    <property type="match status" value="1"/>
</dbReference>
<dbReference type="InterPro" id="IPR048395">
    <property type="entry name" value="Glyco_hydro_31_C"/>
</dbReference>
<name>A0A0N4UTI6_ENTVE</name>
<dbReference type="Gene3D" id="2.60.40.1180">
    <property type="entry name" value="Golgi alpha-mannosidase II"/>
    <property type="match status" value="2"/>
</dbReference>
<dbReference type="GO" id="GO:0005975">
    <property type="term" value="P:carbohydrate metabolic process"/>
    <property type="evidence" value="ECO:0007669"/>
    <property type="project" value="InterPro"/>
</dbReference>
<gene>
    <name evidence="7" type="ORF">EVEC_LOCUS401</name>
</gene>
<reference evidence="7 8" key="2">
    <citation type="submission" date="2018-10" db="EMBL/GenBank/DDBJ databases">
        <authorList>
            <consortium name="Pathogen Informatics"/>
        </authorList>
    </citation>
    <scope>NUCLEOTIDE SEQUENCE [LARGE SCALE GENOMIC DNA]</scope>
</reference>
<evidence type="ECO:0000256" key="2">
    <source>
        <dbReference type="ARBA" id="ARBA00022801"/>
    </source>
</evidence>
<accession>A0A0N4UTI6</accession>
<dbReference type="InterPro" id="IPR013780">
    <property type="entry name" value="Glyco_hydro_b"/>
</dbReference>
<reference evidence="9" key="1">
    <citation type="submission" date="2017-02" db="UniProtKB">
        <authorList>
            <consortium name="WormBaseParasite"/>
        </authorList>
    </citation>
    <scope>IDENTIFICATION</scope>
</reference>
<dbReference type="InterPro" id="IPR000322">
    <property type="entry name" value="Glyco_hydro_31_TIM"/>
</dbReference>
<dbReference type="EMBL" id="UXUI01000514">
    <property type="protein sequence ID" value="VDD85258.1"/>
    <property type="molecule type" value="Genomic_DNA"/>
</dbReference>
<dbReference type="GO" id="GO:0004558">
    <property type="term" value="F:alpha-1,4-glucosidase activity"/>
    <property type="evidence" value="ECO:0007669"/>
    <property type="project" value="TreeGrafter"/>
</dbReference>
<keyword evidence="8" id="KW-1185">Reference proteome</keyword>
<evidence type="ECO:0000259" key="6">
    <source>
        <dbReference type="Pfam" id="PF21365"/>
    </source>
</evidence>
<protein>
    <submittedName>
        <fullName evidence="9">Gal_mutarotas_2 domain-containing protein</fullName>
    </submittedName>
</protein>
<dbReference type="OrthoDB" id="1334205at2759"/>
<dbReference type="AlphaFoldDB" id="A0A0N4UTI6"/>
<evidence type="ECO:0000256" key="1">
    <source>
        <dbReference type="ARBA" id="ARBA00007806"/>
    </source>
</evidence>
<dbReference type="SUPFAM" id="SSF51445">
    <property type="entry name" value="(Trans)glycosidases"/>
    <property type="match status" value="1"/>
</dbReference>
<evidence type="ECO:0000256" key="4">
    <source>
        <dbReference type="RuleBase" id="RU361185"/>
    </source>
</evidence>
<comment type="similarity">
    <text evidence="1 4">Belongs to the glycosyl hydrolase 31 family.</text>
</comment>
<dbReference type="PANTHER" id="PTHR22762:SF133">
    <property type="entry name" value="P-TYPE DOMAIN-CONTAINING PROTEIN"/>
    <property type="match status" value="1"/>
</dbReference>
<dbReference type="Gene3D" id="3.20.20.80">
    <property type="entry name" value="Glycosidases"/>
    <property type="match status" value="1"/>
</dbReference>
<dbReference type="Proteomes" id="UP000274131">
    <property type="component" value="Unassembled WGS sequence"/>
</dbReference>